<feature type="compositionally biased region" description="Basic residues" evidence="5">
    <location>
        <begin position="421"/>
        <end position="432"/>
    </location>
</feature>
<dbReference type="GeneTree" id="ENSGT00940000161405"/>
<gene>
    <name evidence="8" type="primary">AADACL2</name>
</gene>
<dbReference type="PIRSF" id="PIRSF037251">
    <property type="entry name" value="Arylacetamide_deacetylase"/>
    <property type="match status" value="1"/>
</dbReference>
<reference evidence="8" key="3">
    <citation type="submission" date="2025-09" db="UniProtKB">
        <authorList>
            <consortium name="Ensembl"/>
        </authorList>
    </citation>
    <scope>IDENTIFICATION</scope>
</reference>
<proteinExistence type="inferred from homology"/>
<reference evidence="8 9" key="1">
    <citation type="journal article" date="2020" name="Nat. Commun.">
        <title>Donkey genomes provide new insights into domestication and selection for coat color.</title>
        <authorList>
            <person name="Wang"/>
            <person name="C."/>
            <person name="Li"/>
            <person name="H."/>
            <person name="Guo"/>
            <person name="Y."/>
            <person name="Huang"/>
            <person name="J."/>
            <person name="Sun"/>
            <person name="Y."/>
            <person name="Min"/>
            <person name="J."/>
            <person name="Wang"/>
            <person name="J."/>
            <person name="Fang"/>
            <person name="X."/>
            <person name="Zhao"/>
            <person name="Z."/>
            <person name="Wang"/>
            <person name="S."/>
            <person name="Zhang"/>
            <person name="Y."/>
            <person name="Liu"/>
            <person name="Q."/>
            <person name="Jiang"/>
            <person name="Q."/>
            <person name="Wang"/>
            <person name="X."/>
            <person name="Guo"/>
            <person name="Y."/>
            <person name="Yang"/>
            <person name="C."/>
            <person name="Wang"/>
            <person name="Y."/>
            <person name="Tian"/>
            <person name="F."/>
            <person name="Zhuang"/>
            <person name="G."/>
            <person name="Fan"/>
            <person name="Y."/>
            <person name="Gao"/>
            <person name="Q."/>
            <person name="Li"/>
            <person name="Y."/>
            <person name="Ju"/>
            <person name="Z."/>
            <person name="Li"/>
            <person name="J."/>
            <person name="Li"/>
            <person name="R."/>
            <person name="Hou"/>
            <person name="M."/>
            <person name="Yang"/>
            <person name="G."/>
            <person name="Liu"/>
            <person name="G."/>
            <person name="Liu"/>
            <person name="W."/>
            <person name="Guo"/>
            <person name="J."/>
            <person name="Pan"/>
            <person name="S."/>
            <person name="Fan"/>
            <person name="G."/>
            <person name="Zhang"/>
            <person name="W."/>
            <person name="Zhang"/>
            <person name="R."/>
            <person name="Yu"/>
            <person name="J."/>
            <person name="Zhang"/>
            <person name="X."/>
            <person name="Yin"/>
            <person name="Q."/>
            <person name="Ji"/>
            <person name="C."/>
            <person name="Jin"/>
            <person name="Y."/>
            <person name="Yue"/>
            <person name="G."/>
            <person name="Liu"/>
            <person name="M."/>
            <person name="Xu"/>
            <person name="J."/>
            <person name="Liu"/>
            <person name="S."/>
            <person name="Jordana"/>
            <person name="J."/>
            <person name="Noce"/>
            <person name="A."/>
            <person name="Amills"/>
            <person name="M."/>
            <person name="Wu"/>
            <person name="D.D."/>
            <person name="Li"/>
            <person name="S."/>
            <person name="Zhou"/>
            <person name="X. and Zhong"/>
            <person name="J."/>
        </authorList>
    </citation>
    <scope>NUCLEOTIDE SEQUENCE [LARGE SCALE GENOMIC DNA]</scope>
</reference>
<dbReference type="PANTHER" id="PTHR48081">
    <property type="entry name" value="AB HYDROLASE SUPERFAMILY PROTEIN C4A8.06C"/>
    <property type="match status" value="1"/>
</dbReference>
<dbReference type="AlphaFoldDB" id="A0A8C4MR92"/>
<keyword evidence="9" id="KW-1185">Reference proteome</keyword>
<keyword evidence="6" id="KW-0732">Signal</keyword>
<dbReference type="InterPro" id="IPR013094">
    <property type="entry name" value="AB_hydrolase_3"/>
</dbReference>
<evidence type="ECO:0000256" key="3">
    <source>
        <dbReference type="ARBA" id="ARBA00023157"/>
    </source>
</evidence>
<accession>A0A8C4MR92</accession>
<feature type="compositionally biased region" description="Basic and acidic residues" evidence="5">
    <location>
        <begin position="411"/>
        <end position="420"/>
    </location>
</feature>
<feature type="chain" id="PRO_5040225390" evidence="6">
    <location>
        <begin position="23"/>
        <end position="432"/>
    </location>
</feature>
<dbReference type="GO" id="GO:0052689">
    <property type="term" value="F:carboxylic ester hydrolase activity"/>
    <property type="evidence" value="ECO:0007669"/>
    <property type="project" value="InterPro"/>
</dbReference>
<feature type="region of interest" description="Disordered" evidence="5">
    <location>
        <begin position="399"/>
        <end position="432"/>
    </location>
</feature>
<feature type="signal peptide" evidence="6">
    <location>
        <begin position="1"/>
        <end position="22"/>
    </location>
</feature>
<protein>
    <submittedName>
        <fullName evidence="8">Arylacetamide deacetylase like 2</fullName>
    </submittedName>
</protein>
<dbReference type="Pfam" id="PF07859">
    <property type="entry name" value="Abhydrolase_3"/>
    <property type="match status" value="2"/>
</dbReference>
<keyword evidence="3" id="KW-1015">Disulfide bond</keyword>
<dbReference type="GO" id="GO:0016020">
    <property type="term" value="C:membrane"/>
    <property type="evidence" value="ECO:0007669"/>
    <property type="project" value="InterPro"/>
</dbReference>
<dbReference type="InterPro" id="IPR050300">
    <property type="entry name" value="GDXG_lipolytic_enzyme"/>
</dbReference>
<feature type="domain" description="Alpha/beta hydrolase fold-3" evidence="7">
    <location>
        <begin position="289"/>
        <end position="373"/>
    </location>
</feature>
<sequence length="432" mass="49081">MTFKALCLGLLCVLFAFYICVPVPGNIEEPWKVRALDAFIKTIDFVATCFENAGIMKYEEFVSIIFKLDHTDPLSDEHVTVIETAFADIPVRLYTPKRKSEMPRRAVIYIHGGAFCFGSFKQMSFDFLNRWTANKLDAVVVGLDYRLAPQHQFPAQFEDSFAAVKFFLQDEVLTKYGVDPTRICIAGDSFGGTLAAAVTQQVQNNLEIQHKIKLQALLYPSLQLIDSYLPAHRDNEYGLILTRKTGIKLISLYLTASETLSLAVLRNQHMPLESAHLFKFVNWSILLPKKYRKDYVYTEPVLGRCNHSLPAFMDIRASPLLANDSQLRNLPSTYILTCQYDLVRDDGFMYTSRLQNVGVQVTHDHLEDGIHGALSFMTSPLHLHLGLRIKDRSALPVLPSRKGREKHHGKKDYFAPDHGHPRGILRLHPSTR</sequence>
<dbReference type="PANTHER" id="PTHR48081:SF28">
    <property type="entry name" value="ALPHA_BETA HYDROLASE FOLD-3 DOMAIN-CONTAINING PROTEIN"/>
    <property type="match status" value="1"/>
</dbReference>
<reference evidence="8" key="2">
    <citation type="submission" date="2025-08" db="UniProtKB">
        <authorList>
            <consortium name="Ensembl"/>
        </authorList>
    </citation>
    <scope>IDENTIFICATION</scope>
</reference>
<dbReference type="SUPFAM" id="SSF53474">
    <property type="entry name" value="alpha/beta-Hydrolases"/>
    <property type="match status" value="1"/>
</dbReference>
<feature type="active site" evidence="4">
    <location>
        <position position="371"/>
    </location>
</feature>
<comment type="similarity">
    <text evidence="1">Belongs to the 'GDXG' lipolytic enzyme family.</text>
</comment>
<feature type="domain" description="Alpha/beta hydrolase fold-3" evidence="7">
    <location>
        <begin position="107"/>
        <end position="257"/>
    </location>
</feature>
<evidence type="ECO:0000256" key="5">
    <source>
        <dbReference type="SAM" id="MobiDB-lite"/>
    </source>
</evidence>
<dbReference type="InterPro" id="IPR029058">
    <property type="entry name" value="AB_hydrolase_fold"/>
</dbReference>
<evidence type="ECO:0000259" key="7">
    <source>
        <dbReference type="Pfam" id="PF07859"/>
    </source>
</evidence>
<evidence type="ECO:0000256" key="1">
    <source>
        <dbReference type="ARBA" id="ARBA00010515"/>
    </source>
</evidence>
<feature type="active site" evidence="4">
    <location>
        <position position="341"/>
    </location>
</feature>
<evidence type="ECO:0000313" key="8">
    <source>
        <dbReference type="Ensembl" id="ENSEASP00005030506.2"/>
    </source>
</evidence>
<dbReference type="Gene3D" id="3.40.50.1820">
    <property type="entry name" value="alpha/beta hydrolase"/>
    <property type="match status" value="1"/>
</dbReference>
<dbReference type="Proteomes" id="UP000694387">
    <property type="component" value="Chromosome 21"/>
</dbReference>
<evidence type="ECO:0000256" key="2">
    <source>
        <dbReference type="ARBA" id="ARBA00022801"/>
    </source>
</evidence>
<keyword evidence="2" id="KW-0378">Hydrolase</keyword>
<organism evidence="8 9">
    <name type="scientific">Equus asinus</name>
    <name type="common">Donkey</name>
    <name type="synonym">Equus africanus asinus</name>
    <dbReference type="NCBI Taxonomy" id="9793"/>
    <lineage>
        <taxon>Eukaryota</taxon>
        <taxon>Metazoa</taxon>
        <taxon>Chordata</taxon>
        <taxon>Craniata</taxon>
        <taxon>Vertebrata</taxon>
        <taxon>Euteleostomi</taxon>
        <taxon>Mammalia</taxon>
        <taxon>Eutheria</taxon>
        <taxon>Laurasiatheria</taxon>
        <taxon>Perissodactyla</taxon>
        <taxon>Equidae</taxon>
        <taxon>Equus</taxon>
    </lineage>
</organism>
<feature type="compositionally biased region" description="Basic residues" evidence="5">
    <location>
        <begin position="401"/>
        <end position="410"/>
    </location>
</feature>
<name>A0A8C4MR92_EQUAS</name>
<feature type="active site" evidence="4">
    <location>
        <position position="189"/>
    </location>
</feature>
<dbReference type="InterPro" id="IPR017157">
    <property type="entry name" value="Arylacetamide_deacetylase"/>
</dbReference>
<evidence type="ECO:0000256" key="4">
    <source>
        <dbReference type="PIRSR" id="PIRSR037251-1"/>
    </source>
</evidence>
<dbReference type="Ensembl" id="ENSEAST00005033163.2">
    <property type="protein sequence ID" value="ENSEASP00005030506.2"/>
    <property type="gene ID" value="ENSEASG00005020769.2"/>
</dbReference>
<evidence type="ECO:0000313" key="9">
    <source>
        <dbReference type="Proteomes" id="UP000694387"/>
    </source>
</evidence>
<evidence type="ECO:0000256" key="6">
    <source>
        <dbReference type="SAM" id="SignalP"/>
    </source>
</evidence>